<dbReference type="InterPro" id="IPR017850">
    <property type="entry name" value="Alkaline_phosphatase_core_sf"/>
</dbReference>
<gene>
    <name evidence="1" type="ORF">CA54_03960</name>
</gene>
<dbReference type="RefSeq" id="WP_146369178.1">
    <property type="nucleotide sequence ID" value="NZ_SJPP01000001.1"/>
</dbReference>
<dbReference type="Proteomes" id="UP000320735">
    <property type="component" value="Unassembled WGS sequence"/>
</dbReference>
<keyword evidence="2" id="KW-1185">Reference proteome</keyword>
<name>A0A5C6BK87_9PLAN</name>
<dbReference type="OrthoDB" id="127333at2"/>
<organism evidence="1 2">
    <name type="scientific">Symmachiella macrocystis</name>
    <dbReference type="NCBI Taxonomy" id="2527985"/>
    <lineage>
        <taxon>Bacteria</taxon>
        <taxon>Pseudomonadati</taxon>
        <taxon>Planctomycetota</taxon>
        <taxon>Planctomycetia</taxon>
        <taxon>Planctomycetales</taxon>
        <taxon>Planctomycetaceae</taxon>
        <taxon>Symmachiella</taxon>
    </lineage>
</organism>
<dbReference type="PANTHER" id="PTHR43737">
    <property type="entry name" value="BLL7424 PROTEIN"/>
    <property type="match status" value="1"/>
</dbReference>
<evidence type="ECO:0000313" key="2">
    <source>
        <dbReference type="Proteomes" id="UP000320735"/>
    </source>
</evidence>
<accession>A0A5C6BK87</accession>
<comment type="caution">
    <text evidence="1">The sequence shown here is derived from an EMBL/GenBank/DDBJ whole genome shotgun (WGS) entry which is preliminary data.</text>
</comment>
<proteinExistence type="predicted"/>
<dbReference type="Pfam" id="PF07394">
    <property type="entry name" value="DUF1501"/>
    <property type="match status" value="1"/>
</dbReference>
<evidence type="ECO:0008006" key="3">
    <source>
        <dbReference type="Google" id="ProtNLM"/>
    </source>
</evidence>
<dbReference type="Gene3D" id="3.40.720.10">
    <property type="entry name" value="Alkaline Phosphatase, subunit A"/>
    <property type="match status" value="1"/>
</dbReference>
<dbReference type="InterPro" id="IPR010869">
    <property type="entry name" value="DUF1501"/>
</dbReference>
<dbReference type="EMBL" id="SJPP01000001">
    <property type="protein sequence ID" value="TWU11589.1"/>
    <property type="molecule type" value="Genomic_DNA"/>
</dbReference>
<dbReference type="PANTHER" id="PTHR43737:SF1">
    <property type="entry name" value="DUF1501 DOMAIN-CONTAINING PROTEIN"/>
    <property type="match status" value="1"/>
</dbReference>
<dbReference type="PROSITE" id="PS51318">
    <property type="entry name" value="TAT"/>
    <property type="match status" value="1"/>
</dbReference>
<dbReference type="InterPro" id="IPR006311">
    <property type="entry name" value="TAT_signal"/>
</dbReference>
<protein>
    <recommendedName>
        <fullName evidence="3">Type I phosphodiesterase / nucleotide pyrophosphatase</fullName>
    </recommendedName>
</protein>
<reference evidence="1 2" key="1">
    <citation type="submission" date="2019-02" db="EMBL/GenBank/DDBJ databases">
        <title>Deep-cultivation of Planctomycetes and their phenomic and genomic characterization uncovers novel biology.</title>
        <authorList>
            <person name="Wiegand S."/>
            <person name="Jogler M."/>
            <person name="Boedeker C."/>
            <person name="Pinto D."/>
            <person name="Vollmers J."/>
            <person name="Rivas-Marin E."/>
            <person name="Kohn T."/>
            <person name="Peeters S.H."/>
            <person name="Heuer A."/>
            <person name="Rast P."/>
            <person name="Oberbeckmann S."/>
            <person name="Bunk B."/>
            <person name="Jeske O."/>
            <person name="Meyerdierks A."/>
            <person name="Storesund J.E."/>
            <person name="Kallscheuer N."/>
            <person name="Luecker S."/>
            <person name="Lage O.M."/>
            <person name="Pohl T."/>
            <person name="Merkel B.J."/>
            <person name="Hornburger P."/>
            <person name="Mueller R.-W."/>
            <person name="Bruemmer F."/>
            <person name="Labrenz M."/>
            <person name="Spormann A.M."/>
            <person name="Op Den Camp H."/>
            <person name="Overmann J."/>
            <person name="Amann R."/>
            <person name="Jetten M.S.M."/>
            <person name="Mascher T."/>
            <person name="Medema M.H."/>
            <person name="Devos D.P."/>
            <person name="Kaster A.-K."/>
            <person name="Ovreas L."/>
            <person name="Rohde M."/>
            <person name="Galperin M.Y."/>
            <person name="Jogler C."/>
        </authorList>
    </citation>
    <scope>NUCLEOTIDE SEQUENCE [LARGE SCALE GENOMIC DNA]</scope>
    <source>
        <strain evidence="1 2">CA54</strain>
    </source>
</reference>
<sequence>MSGSGSLLDNQQAWKRRDLLRAGAVGALGLSSSGAHLTNAAEVIHPAAARAKRCLLLYIYGAWSQLDTFDPKPDAPEEIRGEFASVQSCLSGVRVNEHLPQSAQVLDRCTLVRSMSHPWNIHSASYTLTGNPDTARIEGRQRHPEQWPYLGSLVDYVGERGQLGESAPGVPRNVMLPWRQSLYANPNKRSGTFGGFLGTAYDPLWTEFDGDMPLGDPFRAITPEGRFAFGAGGGAPLSSGELQRRRSLLSRLEGPADTISRAKAARGYARQRAAAFELLATPQVTNALQIEREPAALRDEYGMTLFGQSCLAARRLLEADVKFVTVVWDEYGQTDESWDTHYDHHSRLKEFLLPAFDRAYATLIRDLEQRGLLDDTLVLCLSEHGRTPKFFATAAGAPGRDHWSRAYSQLFAGAGVPRGQVVGTTDAVAGDVIDQAIDPKDVLCTACHLLGVDPRQEILASPGRPVPLVAGGRKIQQLLG</sequence>
<dbReference type="SUPFAM" id="SSF53649">
    <property type="entry name" value="Alkaline phosphatase-like"/>
    <property type="match status" value="1"/>
</dbReference>
<evidence type="ECO:0000313" key="1">
    <source>
        <dbReference type="EMBL" id="TWU11589.1"/>
    </source>
</evidence>
<dbReference type="AlphaFoldDB" id="A0A5C6BK87"/>